<dbReference type="PANTHER" id="PTHR32019:SF2">
    <property type="entry name" value="R3H DOMAIN-CONTAINING PROTEIN 4"/>
    <property type="match status" value="1"/>
</dbReference>
<protein>
    <submittedName>
        <fullName evidence="3">R3H domain containing 4</fullName>
    </submittedName>
</protein>
<dbReference type="PANTHER" id="PTHR32019">
    <property type="entry name" value="R3H DOMAIN-CONTAINING PROTEIN 4"/>
    <property type="match status" value="1"/>
</dbReference>
<proteinExistence type="predicted"/>
<dbReference type="Proteomes" id="UP000694400">
    <property type="component" value="Chromosome 28"/>
</dbReference>
<feature type="domain" description="R3H-associated N-terminal" evidence="2">
    <location>
        <begin position="35"/>
        <end position="169"/>
    </location>
</feature>
<evidence type="ECO:0000256" key="1">
    <source>
        <dbReference type="SAM" id="MobiDB-lite"/>
    </source>
</evidence>
<organism evidence="3 4">
    <name type="scientific">Anas platyrhynchos</name>
    <name type="common">Mallard</name>
    <name type="synonym">Anas boschas</name>
    <dbReference type="NCBI Taxonomy" id="8839"/>
    <lineage>
        <taxon>Eukaryota</taxon>
        <taxon>Metazoa</taxon>
        <taxon>Chordata</taxon>
        <taxon>Craniata</taxon>
        <taxon>Vertebrata</taxon>
        <taxon>Euteleostomi</taxon>
        <taxon>Archelosauria</taxon>
        <taxon>Archosauria</taxon>
        <taxon>Dinosauria</taxon>
        <taxon>Saurischia</taxon>
        <taxon>Theropoda</taxon>
        <taxon>Coelurosauria</taxon>
        <taxon>Aves</taxon>
        <taxon>Neognathae</taxon>
        <taxon>Galloanserae</taxon>
        <taxon>Anseriformes</taxon>
        <taxon>Anatidae</taxon>
        <taxon>Anatinae</taxon>
        <taxon>Anas</taxon>
    </lineage>
</organism>
<feature type="compositionally biased region" description="Low complexity" evidence="1">
    <location>
        <begin position="1"/>
        <end position="13"/>
    </location>
</feature>
<dbReference type="AlphaFoldDB" id="A0A8B9SVE2"/>
<reference evidence="3" key="1">
    <citation type="submission" date="2019-08" db="EMBL/GenBank/DDBJ databases">
        <title>Three high-quality genomes provides insights into domestication of ducks.</title>
        <authorList>
            <person name="Hou Z.C."/>
            <person name="Zhu F."/>
            <person name="Yin Z.T."/>
            <person name="Zhang F."/>
        </authorList>
    </citation>
    <scope>NUCLEOTIDE SEQUENCE [LARGE SCALE GENOMIC DNA]</scope>
</reference>
<feature type="region of interest" description="Disordered" evidence="1">
    <location>
        <begin position="1"/>
        <end position="33"/>
    </location>
</feature>
<sequence length="320" mass="35919">MVLLPRGPAGPLPRIEDCLPPLESSPSKRFSPSKRKQYYINKAVRNSDLTPKAKGRKSLQRLENTRYLMTLLERDECGSEEPELAHAATPSIFAEACNNETYVEIWNDFMNRSGEEQERVLRYLEEEARQKQERKLPVKNKEKWKEHPAYTPKECFQRISRRLRSTLKRGRIPMGTLEGLEEELLAFFSVTPHSVYTALMDNRFGHRRQAPDESEQQAPRLPAPTAPALRLPGPDELMVGAGPPPARHRTLRSPAPSPAPRSRAVSVPVFITGCFHRGGRAGPADACRCWWCRWGPAVPCGARPARGAGTTACAGQRGCF</sequence>
<accession>A0A8B9SVE2</accession>
<reference evidence="3" key="3">
    <citation type="submission" date="2025-09" db="UniProtKB">
        <authorList>
            <consortium name="Ensembl"/>
        </authorList>
    </citation>
    <scope>IDENTIFICATION</scope>
</reference>
<dbReference type="Ensembl" id="ENSAPLT00020012511.1">
    <property type="protein sequence ID" value="ENSAPLP00020011623.1"/>
    <property type="gene ID" value="ENSAPLG00020008549.1"/>
</dbReference>
<dbReference type="Pfam" id="PF13902">
    <property type="entry name" value="R3H-assoc"/>
    <property type="match status" value="1"/>
</dbReference>
<name>A0A8B9SVE2_ANAPL</name>
<feature type="region of interest" description="Disordered" evidence="1">
    <location>
        <begin position="207"/>
        <end position="262"/>
    </location>
</feature>
<evidence type="ECO:0000313" key="4">
    <source>
        <dbReference type="Proteomes" id="UP000694400"/>
    </source>
</evidence>
<reference evidence="3" key="2">
    <citation type="submission" date="2025-08" db="UniProtKB">
        <authorList>
            <consortium name="Ensembl"/>
        </authorList>
    </citation>
    <scope>IDENTIFICATION</scope>
</reference>
<evidence type="ECO:0000259" key="2">
    <source>
        <dbReference type="Pfam" id="PF13902"/>
    </source>
</evidence>
<dbReference type="InterPro" id="IPR039629">
    <property type="entry name" value="R3HDM4"/>
</dbReference>
<dbReference type="InterPro" id="IPR025952">
    <property type="entry name" value="R3H-assoc_dom"/>
</dbReference>
<evidence type="ECO:0000313" key="3">
    <source>
        <dbReference type="Ensembl" id="ENSAPLP00020011623.1"/>
    </source>
</evidence>